<reference evidence="3 4" key="1">
    <citation type="journal article" date="2019" name="Int. J. Syst. Evol. Microbiol.">
        <title>The Global Catalogue of Microorganisms (GCM) 10K type strain sequencing project: providing services to taxonomists for standard genome sequencing and annotation.</title>
        <authorList>
            <consortium name="The Broad Institute Genomics Platform"/>
            <consortium name="The Broad Institute Genome Sequencing Center for Infectious Disease"/>
            <person name="Wu L."/>
            <person name="Ma J."/>
        </authorList>
    </citation>
    <scope>NUCLEOTIDE SEQUENCE [LARGE SCALE GENOMIC DNA]</scope>
    <source>
        <strain evidence="3 4">JCM 5067</strain>
    </source>
</reference>
<gene>
    <name evidence="3" type="ORF">GCM10010394_17820</name>
</gene>
<feature type="signal peptide" evidence="2">
    <location>
        <begin position="1"/>
        <end position="23"/>
    </location>
</feature>
<keyword evidence="2" id="KW-0732">Signal</keyword>
<comment type="caution">
    <text evidence="3">The sequence shown here is derived from an EMBL/GenBank/DDBJ whole genome shotgun (WGS) entry which is preliminary data.</text>
</comment>
<name>A0ABN1FE40_9ACTN</name>
<protein>
    <submittedName>
        <fullName evidence="3">Uncharacterized protein</fullName>
    </submittedName>
</protein>
<sequence>MRYRRVNAALAAAVLVLAAAACGSPGGHEDTVRPPATAVTDGGGQESPSPGDPDASGTPDGSTTTDPGRSGSGGTSSSGPGSTRSPDPEDTGSTGPGKGSSTRSSHSPGSGGKSGPCGLPSPPTGTTGGRRTQTVVFPGPGTAHTYPHTSVALHACATSGLPVRYALADEFGDCRLTTANGTTSVTIGNSTTGKCTVLASQDGDATWAPAGPVRGDFAVGYQVVSLSWADARQPMRYPSAPVAVRIHVSSPDPFKGGLMNVTAEGACALVDTPQTIGVNDPIVTVKVRPSKPSGAFGVCRMNGSMASDHTATRVYLPERAYTVTASGSAVPSA</sequence>
<evidence type="ECO:0000313" key="3">
    <source>
        <dbReference type="EMBL" id="GAA0588931.1"/>
    </source>
</evidence>
<evidence type="ECO:0000256" key="2">
    <source>
        <dbReference type="SAM" id="SignalP"/>
    </source>
</evidence>
<dbReference type="PROSITE" id="PS51257">
    <property type="entry name" value="PROKAR_LIPOPROTEIN"/>
    <property type="match status" value="1"/>
</dbReference>
<dbReference type="RefSeq" id="WP_344071998.1">
    <property type="nucleotide sequence ID" value="NZ_BAAACA010000009.1"/>
</dbReference>
<feature type="compositionally biased region" description="Low complexity" evidence="1">
    <location>
        <begin position="56"/>
        <end position="69"/>
    </location>
</feature>
<keyword evidence="4" id="KW-1185">Reference proteome</keyword>
<feature type="compositionally biased region" description="Low complexity" evidence="1">
    <location>
        <begin position="99"/>
        <end position="108"/>
    </location>
</feature>
<accession>A0ABN1FE40</accession>
<feature type="chain" id="PRO_5047081905" evidence="2">
    <location>
        <begin position="24"/>
        <end position="333"/>
    </location>
</feature>
<feature type="region of interest" description="Disordered" evidence="1">
    <location>
        <begin position="23"/>
        <end position="133"/>
    </location>
</feature>
<evidence type="ECO:0000256" key="1">
    <source>
        <dbReference type="SAM" id="MobiDB-lite"/>
    </source>
</evidence>
<evidence type="ECO:0000313" key="4">
    <source>
        <dbReference type="Proteomes" id="UP001500668"/>
    </source>
</evidence>
<dbReference type="Proteomes" id="UP001500668">
    <property type="component" value="Unassembled WGS sequence"/>
</dbReference>
<dbReference type="EMBL" id="BAAACA010000009">
    <property type="protein sequence ID" value="GAA0588931.1"/>
    <property type="molecule type" value="Genomic_DNA"/>
</dbReference>
<organism evidence="3 4">
    <name type="scientific">Streptomyces crystallinus</name>
    <dbReference type="NCBI Taxonomy" id="68191"/>
    <lineage>
        <taxon>Bacteria</taxon>
        <taxon>Bacillati</taxon>
        <taxon>Actinomycetota</taxon>
        <taxon>Actinomycetes</taxon>
        <taxon>Kitasatosporales</taxon>
        <taxon>Streptomycetaceae</taxon>
        <taxon>Streptomyces</taxon>
    </lineage>
</organism>
<proteinExistence type="predicted"/>